<evidence type="ECO:0000256" key="5">
    <source>
        <dbReference type="ARBA" id="ARBA00023163"/>
    </source>
</evidence>
<dbReference type="InterPro" id="IPR036388">
    <property type="entry name" value="WH-like_DNA-bd_sf"/>
</dbReference>
<comment type="similarity">
    <text evidence="1 6">Belongs to the sigma-70 factor family. ECF subfamily.</text>
</comment>
<keyword evidence="5 6" id="KW-0804">Transcription</keyword>
<organism evidence="9 10">
    <name type="scientific">Rapidithrix thailandica</name>
    <dbReference type="NCBI Taxonomy" id="413964"/>
    <lineage>
        <taxon>Bacteria</taxon>
        <taxon>Pseudomonadati</taxon>
        <taxon>Bacteroidota</taxon>
        <taxon>Cytophagia</taxon>
        <taxon>Cytophagales</taxon>
        <taxon>Flammeovirgaceae</taxon>
        <taxon>Rapidithrix</taxon>
    </lineage>
</organism>
<dbReference type="GO" id="GO:0006352">
    <property type="term" value="P:DNA-templated transcription initiation"/>
    <property type="evidence" value="ECO:0007669"/>
    <property type="project" value="InterPro"/>
</dbReference>
<dbReference type="RefSeq" id="WP_346820439.1">
    <property type="nucleotide sequence ID" value="NZ_JBDKWZ010000003.1"/>
</dbReference>
<keyword evidence="2 6" id="KW-0805">Transcription regulation</keyword>
<protein>
    <recommendedName>
        <fullName evidence="6">RNA polymerase sigma factor</fullName>
    </recommendedName>
</protein>
<dbReference type="Pfam" id="PF08281">
    <property type="entry name" value="Sigma70_r4_2"/>
    <property type="match status" value="1"/>
</dbReference>
<evidence type="ECO:0000256" key="6">
    <source>
        <dbReference type="RuleBase" id="RU000716"/>
    </source>
</evidence>
<dbReference type="InterPro" id="IPR014327">
    <property type="entry name" value="RNA_pol_sigma70_bacteroid"/>
</dbReference>
<evidence type="ECO:0000256" key="1">
    <source>
        <dbReference type="ARBA" id="ARBA00010641"/>
    </source>
</evidence>
<evidence type="ECO:0000256" key="2">
    <source>
        <dbReference type="ARBA" id="ARBA00023015"/>
    </source>
</evidence>
<dbReference type="NCBIfam" id="TIGR02985">
    <property type="entry name" value="Sig70_bacteroi1"/>
    <property type="match status" value="1"/>
</dbReference>
<evidence type="ECO:0000313" key="10">
    <source>
        <dbReference type="Proteomes" id="UP001403385"/>
    </source>
</evidence>
<accession>A0AAW9RVE2</accession>
<evidence type="ECO:0000256" key="3">
    <source>
        <dbReference type="ARBA" id="ARBA00023082"/>
    </source>
</evidence>
<dbReference type="InterPro" id="IPR039425">
    <property type="entry name" value="RNA_pol_sigma-70-like"/>
</dbReference>
<dbReference type="SUPFAM" id="SSF88946">
    <property type="entry name" value="Sigma2 domain of RNA polymerase sigma factors"/>
    <property type="match status" value="1"/>
</dbReference>
<dbReference type="InterPro" id="IPR007627">
    <property type="entry name" value="RNA_pol_sigma70_r2"/>
</dbReference>
<sequence length="198" mass="23516">MHENDLHKEKEWVGKLKKGDQSAFDWLFFQYEKKLFAFISGFCKSKADAEEVLQETFIKVWENRHKLEVEKSFGSFLFTIAKNTTLNLLRSRQYHSQLVEELRLQKQEAHSATEQQIIYGDYQSQLEHWVDNLTPRRKQIFIMSRQEGMNYTEIAQKLQVSTKFVEKQMSLSLKTIKKHLQASSILTSFAALLYFFFE</sequence>
<name>A0AAW9RVE2_9BACT</name>
<dbReference type="Pfam" id="PF04542">
    <property type="entry name" value="Sigma70_r2"/>
    <property type="match status" value="1"/>
</dbReference>
<gene>
    <name evidence="9" type="ORF">AAG747_07025</name>
</gene>
<dbReference type="Proteomes" id="UP001403385">
    <property type="component" value="Unassembled WGS sequence"/>
</dbReference>
<dbReference type="Gene3D" id="1.10.1740.10">
    <property type="match status" value="1"/>
</dbReference>
<dbReference type="PROSITE" id="PS01063">
    <property type="entry name" value="SIGMA70_ECF"/>
    <property type="match status" value="1"/>
</dbReference>
<dbReference type="PANTHER" id="PTHR43133">
    <property type="entry name" value="RNA POLYMERASE ECF-TYPE SIGMA FACTO"/>
    <property type="match status" value="1"/>
</dbReference>
<comment type="caution">
    <text evidence="9">The sequence shown here is derived from an EMBL/GenBank/DDBJ whole genome shotgun (WGS) entry which is preliminary data.</text>
</comment>
<evidence type="ECO:0000259" key="8">
    <source>
        <dbReference type="Pfam" id="PF08281"/>
    </source>
</evidence>
<dbReference type="GO" id="GO:0003677">
    <property type="term" value="F:DNA binding"/>
    <property type="evidence" value="ECO:0007669"/>
    <property type="project" value="UniProtKB-KW"/>
</dbReference>
<feature type="domain" description="RNA polymerase sigma factor 70 region 4 type 2" evidence="8">
    <location>
        <begin position="127"/>
        <end position="175"/>
    </location>
</feature>
<dbReference type="NCBIfam" id="TIGR02937">
    <property type="entry name" value="sigma70-ECF"/>
    <property type="match status" value="1"/>
</dbReference>
<dbReference type="EMBL" id="JBDKWZ010000003">
    <property type="protein sequence ID" value="MEN7547652.1"/>
    <property type="molecule type" value="Genomic_DNA"/>
</dbReference>
<dbReference type="InterPro" id="IPR014284">
    <property type="entry name" value="RNA_pol_sigma-70_dom"/>
</dbReference>
<dbReference type="InterPro" id="IPR013325">
    <property type="entry name" value="RNA_pol_sigma_r2"/>
</dbReference>
<evidence type="ECO:0000259" key="7">
    <source>
        <dbReference type="Pfam" id="PF04542"/>
    </source>
</evidence>
<evidence type="ECO:0000313" key="9">
    <source>
        <dbReference type="EMBL" id="MEN7547652.1"/>
    </source>
</evidence>
<dbReference type="InterPro" id="IPR013249">
    <property type="entry name" value="RNA_pol_sigma70_r4_t2"/>
</dbReference>
<feature type="domain" description="RNA polymerase sigma-70 region 2" evidence="7">
    <location>
        <begin position="30"/>
        <end position="93"/>
    </location>
</feature>
<dbReference type="Gene3D" id="1.10.10.10">
    <property type="entry name" value="Winged helix-like DNA-binding domain superfamily/Winged helix DNA-binding domain"/>
    <property type="match status" value="1"/>
</dbReference>
<evidence type="ECO:0000256" key="4">
    <source>
        <dbReference type="ARBA" id="ARBA00023125"/>
    </source>
</evidence>
<keyword evidence="10" id="KW-1185">Reference proteome</keyword>
<dbReference type="PANTHER" id="PTHR43133:SF46">
    <property type="entry name" value="RNA POLYMERASE SIGMA-70 FACTOR ECF SUBFAMILY"/>
    <property type="match status" value="1"/>
</dbReference>
<reference evidence="9 10" key="1">
    <citation type="submission" date="2024-04" db="EMBL/GenBank/DDBJ databases">
        <title>Novel genus in family Flammeovirgaceae.</title>
        <authorList>
            <person name="Nguyen T.H."/>
            <person name="Vuong T.Q."/>
            <person name="Le H."/>
            <person name="Kim S.-G."/>
        </authorList>
    </citation>
    <scope>NUCLEOTIDE SEQUENCE [LARGE SCALE GENOMIC DNA]</scope>
    <source>
        <strain evidence="9 10">JCM 23209</strain>
    </source>
</reference>
<dbReference type="SUPFAM" id="SSF88659">
    <property type="entry name" value="Sigma3 and sigma4 domains of RNA polymerase sigma factors"/>
    <property type="match status" value="1"/>
</dbReference>
<dbReference type="GO" id="GO:0016987">
    <property type="term" value="F:sigma factor activity"/>
    <property type="evidence" value="ECO:0007669"/>
    <property type="project" value="UniProtKB-KW"/>
</dbReference>
<dbReference type="InterPro" id="IPR000838">
    <property type="entry name" value="RNA_pol_sigma70_ECF_CS"/>
</dbReference>
<keyword evidence="4 6" id="KW-0238">DNA-binding</keyword>
<keyword evidence="3 6" id="KW-0731">Sigma factor</keyword>
<proteinExistence type="inferred from homology"/>
<dbReference type="AlphaFoldDB" id="A0AAW9RVE2"/>
<dbReference type="InterPro" id="IPR013324">
    <property type="entry name" value="RNA_pol_sigma_r3/r4-like"/>
</dbReference>